<comment type="subcellular location">
    <subcellularLocation>
        <location evidence="1">Cell membrane</location>
        <topology evidence="1">Multi-pass membrane protein</topology>
    </subcellularLocation>
</comment>
<evidence type="ECO:0000256" key="2">
    <source>
        <dbReference type="ARBA" id="ARBA00010323"/>
    </source>
</evidence>
<comment type="similarity">
    <text evidence="2 9">Belongs to the membrane-bound acyltransferase family.</text>
</comment>
<gene>
    <name evidence="11" type="ORF">HKW67_12115</name>
</gene>
<dbReference type="PANTHER" id="PTHR13285:SF23">
    <property type="entry name" value="TEICHOIC ACID D-ALANYLTRANSFERASE"/>
    <property type="match status" value="1"/>
</dbReference>
<evidence type="ECO:0000313" key="11">
    <source>
        <dbReference type="EMBL" id="QJR36199.1"/>
    </source>
</evidence>
<reference evidence="11 12" key="1">
    <citation type="submission" date="2020-05" db="EMBL/GenBank/DDBJ databases">
        <title>Complete genome sequence of Gemmatimonas greenlandica TET16.</title>
        <authorList>
            <person name="Zeng Y."/>
        </authorList>
    </citation>
    <scope>NUCLEOTIDE SEQUENCE [LARGE SCALE GENOMIC DNA]</scope>
    <source>
        <strain evidence="11 12">TET16</strain>
    </source>
</reference>
<dbReference type="Pfam" id="PF03062">
    <property type="entry name" value="MBOAT"/>
    <property type="match status" value="1"/>
</dbReference>
<accession>A0A6M4IQZ8</accession>
<dbReference type="RefSeq" id="WP_171225634.1">
    <property type="nucleotide sequence ID" value="NZ_CP053085.1"/>
</dbReference>
<feature type="transmembrane region" description="Helical" evidence="10">
    <location>
        <begin position="63"/>
        <end position="85"/>
    </location>
</feature>
<keyword evidence="8 9" id="KW-0012">Acyltransferase</keyword>
<dbReference type="EMBL" id="CP053085">
    <property type="protein sequence ID" value="QJR36199.1"/>
    <property type="molecule type" value="Genomic_DNA"/>
</dbReference>
<dbReference type="InterPro" id="IPR024194">
    <property type="entry name" value="Ac/AlaTfrase_AlgI/DltB"/>
</dbReference>
<dbReference type="GO" id="GO:0005886">
    <property type="term" value="C:plasma membrane"/>
    <property type="evidence" value="ECO:0007669"/>
    <property type="project" value="UniProtKB-SubCell"/>
</dbReference>
<keyword evidence="7 9" id="KW-0472">Membrane</keyword>
<dbReference type="PIRSF" id="PIRSF016636">
    <property type="entry name" value="AlgI_DltB"/>
    <property type="match status" value="1"/>
</dbReference>
<evidence type="ECO:0000256" key="4">
    <source>
        <dbReference type="ARBA" id="ARBA00022679"/>
    </source>
</evidence>
<proteinExistence type="inferred from homology"/>
<dbReference type="AlphaFoldDB" id="A0A6M4IQZ8"/>
<feature type="transmembrane region" description="Helical" evidence="10">
    <location>
        <begin position="97"/>
        <end position="116"/>
    </location>
</feature>
<dbReference type="InterPro" id="IPR004299">
    <property type="entry name" value="MBOAT_fam"/>
</dbReference>
<dbReference type="PIRSF" id="PIRSF500217">
    <property type="entry name" value="AlgI"/>
    <property type="match status" value="1"/>
</dbReference>
<evidence type="ECO:0000256" key="8">
    <source>
        <dbReference type="ARBA" id="ARBA00023315"/>
    </source>
</evidence>
<feature type="transmembrane region" description="Helical" evidence="10">
    <location>
        <begin position="31"/>
        <end position="51"/>
    </location>
</feature>
<feature type="transmembrane region" description="Helical" evidence="10">
    <location>
        <begin position="186"/>
        <end position="208"/>
    </location>
</feature>
<organism evidence="11 12">
    <name type="scientific">Gemmatimonas groenlandica</name>
    <dbReference type="NCBI Taxonomy" id="2732249"/>
    <lineage>
        <taxon>Bacteria</taxon>
        <taxon>Pseudomonadati</taxon>
        <taxon>Gemmatimonadota</taxon>
        <taxon>Gemmatimonadia</taxon>
        <taxon>Gemmatimonadales</taxon>
        <taxon>Gemmatimonadaceae</taxon>
        <taxon>Gemmatimonas</taxon>
    </lineage>
</organism>
<dbReference type="GO" id="GO:0016746">
    <property type="term" value="F:acyltransferase activity"/>
    <property type="evidence" value="ECO:0007669"/>
    <property type="project" value="UniProtKB-KW"/>
</dbReference>
<evidence type="ECO:0000256" key="3">
    <source>
        <dbReference type="ARBA" id="ARBA00022475"/>
    </source>
</evidence>
<keyword evidence="5 10" id="KW-0812">Transmembrane</keyword>
<dbReference type="InterPro" id="IPR051085">
    <property type="entry name" value="MB_O-acyltransferase"/>
</dbReference>
<keyword evidence="12" id="KW-1185">Reference proteome</keyword>
<evidence type="ECO:0000313" key="12">
    <source>
        <dbReference type="Proteomes" id="UP000500938"/>
    </source>
</evidence>
<dbReference type="GO" id="GO:0042121">
    <property type="term" value="P:alginic acid biosynthetic process"/>
    <property type="evidence" value="ECO:0007669"/>
    <property type="project" value="InterPro"/>
</dbReference>
<feature type="transmembrane region" description="Helical" evidence="10">
    <location>
        <begin position="228"/>
        <end position="245"/>
    </location>
</feature>
<evidence type="ECO:0000256" key="6">
    <source>
        <dbReference type="ARBA" id="ARBA00022989"/>
    </source>
</evidence>
<evidence type="ECO:0000256" key="10">
    <source>
        <dbReference type="SAM" id="Phobius"/>
    </source>
</evidence>
<keyword evidence="3 9" id="KW-1003">Cell membrane</keyword>
<feature type="transmembrane region" description="Helical" evidence="10">
    <location>
        <begin position="276"/>
        <end position="294"/>
    </location>
</feature>
<sequence length="418" mass="45829">MPLLVLSILFNAAIAAAIRSSIDGRRKRFLVVGIVVNVSVLVLFKYTGFIADSASRVGLHLPAIKVAHFPLGLSFFTVQQIMMLIDCYERLVNIRTLRENFSFVAFFPSLLLGPIARARTMLPQLTGETWQPERTAEGLALLVLGLAKKVILADSLAVVSNAGFGTSTTWSTADAWLASTAYSLQLYFDFSGYSDMAIGAGLLLGIQLPLNFNVPFRSRSIAEFWQRWHMTLTSFINTYLFTPIIRSMGKATLSKSFIATFLSMLIAGLWHGPSWTYVLFGALHGIALIVNQYSKKRKLKLPSGVALVATLIFLNTAFIVFRAPSVRFAFDGIQSLIPFGARSFDLGAWTRELSLMPSVALMLAAGATSYFGPSSQELAKTLATGPATRRLALLFALSVVAMVMMTSGRQAQFVYNQF</sequence>
<dbReference type="PANTHER" id="PTHR13285">
    <property type="entry name" value="ACYLTRANSFERASE"/>
    <property type="match status" value="1"/>
</dbReference>
<evidence type="ECO:0000256" key="9">
    <source>
        <dbReference type="PIRNR" id="PIRNR016636"/>
    </source>
</evidence>
<protein>
    <submittedName>
        <fullName evidence="11">MBOAT family protein</fullName>
    </submittedName>
</protein>
<keyword evidence="4 9" id="KW-0808">Transferase</keyword>
<evidence type="ECO:0000256" key="1">
    <source>
        <dbReference type="ARBA" id="ARBA00004651"/>
    </source>
</evidence>
<evidence type="ECO:0000256" key="5">
    <source>
        <dbReference type="ARBA" id="ARBA00022692"/>
    </source>
</evidence>
<dbReference type="InterPro" id="IPR028362">
    <property type="entry name" value="AlgI"/>
</dbReference>
<dbReference type="Proteomes" id="UP000500938">
    <property type="component" value="Chromosome"/>
</dbReference>
<evidence type="ECO:0000256" key="7">
    <source>
        <dbReference type="ARBA" id="ARBA00023136"/>
    </source>
</evidence>
<feature type="transmembrane region" description="Helical" evidence="10">
    <location>
        <begin position="353"/>
        <end position="371"/>
    </location>
</feature>
<name>A0A6M4IQZ8_9BACT</name>
<feature type="transmembrane region" description="Helical" evidence="10">
    <location>
        <begin position="301"/>
        <end position="321"/>
    </location>
</feature>
<dbReference type="KEGG" id="ggr:HKW67_12115"/>
<keyword evidence="6 10" id="KW-1133">Transmembrane helix</keyword>
<feature type="transmembrane region" description="Helical" evidence="10">
    <location>
        <begin position="391"/>
        <end position="408"/>
    </location>
</feature>